<dbReference type="AlphaFoldDB" id="A0A1V9A5F8"/>
<dbReference type="InterPro" id="IPR000030">
    <property type="entry name" value="PPE_dom"/>
</dbReference>
<accession>A0A1V9A5F8</accession>
<keyword evidence="5" id="KW-1185">Reference proteome</keyword>
<evidence type="ECO:0000256" key="2">
    <source>
        <dbReference type="SAM" id="MobiDB-lite"/>
    </source>
</evidence>
<dbReference type="SUPFAM" id="SSF140459">
    <property type="entry name" value="PE/PPE dimer-like"/>
    <property type="match status" value="1"/>
</dbReference>
<dbReference type="Proteomes" id="UP000192591">
    <property type="component" value="Unassembled WGS sequence"/>
</dbReference>
<evidence type="ECO:0000256" key="1">
    <source>
        <dbReference type="ARBA" id="ARBA00010652"/>
    </source>
</evidence>
<proteinExistence type="inferred from homology"/>
<sequence length="409" mass="39839">MSGMQGDQIYQNFRNAPGTGGMESVADVLVELRRSYQERAQAIKQIQERMQAGWTGDAGAAASAGAGPLTPALHESAENMERTFGSVTSQAAAWNQAANSVEPVPSAPQEPSVWDDITSFGGASDTFEENLARHNAVAQRNVDVMSRYEAATSANQDFPRSYTTLPSSGAAITVASAAPGAVSTEMSAAPDVRSGTSGVTGTPTTSGAAPVNGSAGFTPRPGPSSGGGISPTTPGVPGGGGGGTSPPSTTPGPGLAGTTPVRPGQDPARPGPGRTANPRTPTGRGGSLSDRAGSRLYGGKPAAGSAPTGGQGGTGARVGDGAAKGGPLGAGRGTGTGAVGGAALGDAAARGAAGGAGGRGAGAPMGAGAGRGQGDEDKEHQRAAYLQENDPDEAFIGDLGKTAPPVIGE</sequence>
<reference evidence="4 5" key="1">
    <citation type="submission" date="2017-02" db="EMBL/GenBank/DDBJ databases">
        <title>Draft genome of Saccharomonospora sp. 154.</title>
        <authorList>
            <person name="Alonso-Carmona G.S."/>
            <person name="De La Haba R."/>
            <person name="Vera-Gargallo B."/>
            <person name="Sandoval-Trujillo A.H."/>
            <person name="Ramirez-Duran N."/>
            <person name="Ventosa A."/>
        </authorList>
    </citation>
    <scope>NUCLEOTIDE SEQUENCE [LARGE SCALE GENOMIC DNA]</scope>
    <source>
        <strain evidence="4 5">LRS4.154</strain>
    </source>
</reference>
<feature type="compositionally biased region" description="Low complexity" evidence="2">
    <location>
        <begin position="245"/>
        <end position="260"/>
    </location>
</feature>
<feature type="compositionally biased region" description="Basic and acidic residues" evidence="2">
    <location>
        <begin position="373"/>
        <end position="382"/>
    </location>
</feature>
<comment type="caution">
    <text evidence="4">The sequence shown here is derived from an EMBL/GenBank/DDBJ whole genome shotgun (WGS) entry which is preliminary data.</text>
</comment>
<feature type="compositionally biased region" description="Gly residues" evidence="2">
    <location>
        <begin position="352"/>
        <end position="372"/>
    </location>
</feature>
<feature type="domain" description="PPE" evidence="3">
    <location>
        <begin position="14"/>
        <end position="154"/>
    </location>
</feature>
<evidence type="ECO:0000313" key="4">
    <source>
        <dbReference type="EMBL" id="OQO92372.1"/>
    </source>
</evidence>
<comment type="similarity">
    <text evidence="1">Belongs to the mycobacterial PPE family.</text>
</comment>
<evidence type="ECO:0000313" key="5">
    <source>
        <dbReference type="Proteomes" id="UP000192591"/>
    </source>
</evidence>
<dbReference type="EMBL" id="MWIH01000005">
    <property type="protein sequence ID" value="OQO92372.1"/>
    <property type="molecule type" value="Genomic_DNA"/>
</dbReference>
<dbReference type="STRING" id="1962155.B1813_09180"/>
<dbReference type="Pfam" id="PF00823">
    <property type="entry name" value="PPE"/>
    <property type="match status" value="1"/>
</dbReference>
<organism evidence="4 5">
    <name type="scientific">Saccharomonospora piscinae</name>
    <dbReference type="NCBI Taxonomy" id="687388"/>
    <lineage>
        <taxon>Bacteria</taxon>
        <taxon>Bacillati</taxon>
        <taxon>Actinomycetota</taxon>
        <taxon>Actinomycetes</taxon>
        <taxon>Pseudonocardiales</taxon>
        <taxon>Pseudonocardiaceae</taxon>
        <taxon>Saccharomonospora</taxon>
    </lineage>
</organism>
<feature type="region of interest" description="Disordered" evidence="2">
    <location>
        <begin position="1"/>
        <end position="21"/>
    </location>
</feature>
<feature type="region of interest" description="Disordered" evidence="2">
    <location>
        <begin position="185"/>
        <end position="409"/>
    </location>
</feature>
<gene>
    <name evidence="4" type="ORF">B1813_09180</name>
</gene>
<feature type="compositionally biased region" description="Gly residues" evidence="2">
    <location>
        <begin position="307"/>
        <end position="343"/>
    </location>
</feature>
<feature type="compositionally biased region" description="Low complexity" evidence="2">
    <location>
        <begin position="195"/>
        <end position="219"/>
    </location>
</feature>
<evidence type="ECO:0000259" key="3">
    <source>
        <dbReference type="Pfam" id="PF00823"/>
    </source>
</evidence>
<name>A0A1V9A5F8_SACPI</name>
<protein>
    <recommendedName>
        <fullName evidence="3">PPE domain-containing protein</fullName>
    </recommendedName>
</protein>
<dbReference type="Gene3D" id="1.20.1260.20">
    <property type="entry name" value="PPE superfamily"/>
    <property type="match status" value="1"/>
</dbReference>
<dbReference type="InterPro" id="IPR038332">
    <property type="entry name" value="PPE_sf"/>
</dbReference>